<dbReference type="Pfam" id="PF08719">
    <property type="entry name" value="NADAR"/>
    <property type="match status" value="1"/>
</dbReference>
<sequence length="507" mass="55931">MAFVWRVETQNPPIQFSNRVILAIRVGISVALGVGLIYGIVVLRTFINFGSPMDARFREQVDRWVEQKASKKRPPSMYNVGVGADRTPRSREAPAPDHASTRNGVIPGRPNVTFQPQWSQSHPNSQFYTQPNPYSRRSSMASFNVVQPAGYVSPYPLPPPPPTYPPQAQVQLEDGPESQSHHVRFRSVTESDMMPPPEVKPSGSRRQRTPEPAPRTPVSRPSRRQLISSTASGRRRPQELLLSGQGQDGLPPPPPAGPASGNGTSARRAPADQTGAAVSEPVTPTSAASSGRPPSERLRIPVTITEGSESAERVSELPIPVQQPSSSPSPSSSPASPSESVISFNLETGDPSNCLLNQAPFSVVYGGLEYPTAEHLFQAMRFIEQYPHLAEQIRTKDDFWEVKPFVDAYAKQFGRTDWEEVKLGKLEEVMMLKFRQRLELKHFLLGTGTRLLVYSDEGDGILGSGEDRNGRNEFGKALMRVRERLRQDPLFDGQDLGFSPAREVPNS</sequence>
<keyword evidence="2" id="KW-0472">Membrane</keyword>
<feature type="transmembrane region" description="Helical" evidence="2">
    <location>
        <begin position="20"/>
        <end position="43"/>
    </location>
</feature>
<feature type="domain" description="NADAR" evidence="3">
    <location>
        <begin position="354"/>
        <end position="486"/>
    </location>
</feature>
<feature type="compositionally biased region" description="Basic and acidic residues" evidence="1">
    <location>
        <begin position="86"/>
        <end position="95"/>
    </location>
</feature>
<feature type="compositionally biased region" description="Low complexity" evidence="1">
    <location>
        <begin position="240"/>
        <end position="249"/>
    </location>
</feature>
<evidence type="ECO:0000313" key="5">
    <source>
        <dbReference type="Proteomes" id="UP000290288"/>
    </source>
</evidence>
<dbReference type="InterPro" id="IPR012816">
    <property type="entry name" value="NADAR"/>
</dbReference>
<feature type="region of interest" description="Disordered" evidence="1">
    <location>
        <begin position="69"/>
        <end position="135"/>
    </location>
</feature>
<feature type="compositionally biased region" description="Low complexity" evidence="1">
    <location>
        <begin position="318"/>
        <end position="343"/>
    </location>
</feature>
<proteinExistence type="predicted"/>
<dbReference type="Proteomes" id="UP000290288">
    <property type="component" value="Unassembled WGS sequence"/>
</dbReference>
<keyword evidence="2" id="KW-1133">Transmembrane helix</keyword>
<evidence type="ECO:0000313" key="4">
    <source>
        <dbReference type="EMBL" id="RXW25469.1"/>
    </source>
</evidence>
<keyword evidence="5" id="KW-1185">Reference proteome</keyword>
<dbReference type="CDD" id="cd15457">
    <property type="entry name" value="NADAR"/>
    <property type="match status" value="1"/>
</dbReference>
<dbReference type="SUPFAM" id="SSF143990">
    <property type="entry name" value="YbiA-like"/>
    <property type="match status" value="1"/>
</dbReference>
<organism evidence="4 5">
    <name type="scientific">Candolleomyces aberdarensis</name>
    <dbReference type="NCBI Taxonomy" id="2316362"/>
    <lineage>
        <taxon>Eukaryota</taxon>
        <taxon>Fungi</taxon>
        <taxon>Dikarya</taxon>
        <taxon>Basidiomycota</taxon>
        <taxon>Agaricomycotina</taxon>
        <taxon>Agaricomycetes</taxon>
        <taxon>Agaricomycetidae</taxon>
        <taxon>Agaricales</taxon>
        <taxon>Agaricineae</taxon>
        <taxon>Psathyrellaceae</taxon>
        <taxon>Candolleomyces</taxon>
    </lineage>
</organism>
<feature type="compositionally biased region" description="Polar residues" evidence="1">
    <location>
        <begin position="112"/>
        <end position="135"/>
    </location>
</feature>
<accession>A0A4Q2DYK2</accession>
<dbReference type="InterPro" id="IPR037238">
    <property type="entry name" value="YbiA-like_sf"/>
</dbReference>
<evidence type="ECO:0000256" key="2">
    <source>
        <dbReference type="SAM" id="Phobius"/>
    </source>
</evidence>
<dbReference type="Gene3D" id="1.10.357.40">
    <property type="entry name" value="YbiA-like"/>
    <property type="match status" value="1"/>
</dbReference>
<dbReference type="AlphaFoldDB" id="A0A4Q2DYK2"/>
<evidence type="ECO:0000259" key="3">
    <source>
        <dbReference type="Pfam" id="PF08719"/>
    </source>
</evidence>
<feature type="compositionally biased region" description="Pro residues" evidence="1">
    <location>
        <begin position="155"/>
        <end position="165"/>
    </location>
</feature>
<dbReference type="EMBL" id="SDEE01000005">
    <property type="protein sequence ID" value="RXW25469.1"/>
    <property type="molecule type" value="Genomic_DNA"/>
</dbReference>
<comment type="caution">
    <text evidence="4">The sequence shown here is derived from an EMBL/GenBank/DDBJ whole genome shotgun (WGS) entry which is preliminary data.</text>
</comment>
<feature type="region of interest" description="Disordered" evidence="1">
    <location>
        <begin position="154"/>
        <end position="344"/>
    </location>
</feature>
<evidence type="ECO:0000256" key="1">
    <source>
        <dbReference type="SAM" id="MobiDB-lite"/>
    </source>
</evidence>
<keyword evidence="2" id="KW-0812">Transmembrane</keyword>
<dbReference type="STRING" id="2316362.A0A4Q2DYK2"/>
<dbReference type="OrthoDB" id="206452at2759"/>
<name>A0A4Q2DYK2_9AGAR</name>
<gene>
    <name evidence="4" type="ORF">EST38_g401</name>
</gene>
<protein>
    <recommendedName>
        <fullName evidence="3">NADAR domain-containing protein</fullName>
    </recommendedName>
</protein>
<reference evidence="4 5" key="1">
    <citation type="submission" date="2019-01" db="EMBL/GenBank/DDBJ databases">
        <title>Draft genome sequence of Psathyrella aberdarensis IHI B618.</title>
        <authorList>
            <person name="Buettner E."/>
            <person name="Kellner H."/>
        </authorList>
    </citation>
    <scope>NUCLEOTIDE SEQUENCE [LARGE SCALE GENOMIC DNA]</scope>
    <source>
        <strain evidence="4 5">IHI B618</strain>
    </source>
</reference>